<proteinExistence type="inferred from homology"/>
<evidence type="ECO:0000259" key="5">
    <source>
        <dbReference type="Pfam" id="PF00561"/>
    </source>
</evidence>
<gene>
    <name evidence="7" type="ORF">D5H75_08020</name>
</gene>
<dbReference type="SUPFAM" id="SSF53474">
    <property type="entry name" value="alpha/beta-Hydrolases"/>
    <property type="match status" value="1"/>
</dbReference>
<feature type="signal peptide" evidence="4">
    <location>
        <begin position="1"/>
        <end position="20"/>
    </location>
</feature>
<dbReference type="GO" id="GO:0016787">
    <property type="term" value="F:hydrolase activity"/>
    <property type="evidence" value="ECO:0007669"/>
    <property type="project" value="UniProtKB-KW"/>
</dbReference>
<dbReference type="Pfam" id="PF08386">
    <property type="entry name" value="Abhydrolase_4"/>
    <property type="match status" value="1"/>
</dbReference>
<reference evidence="7 8" key="1">
    <citation type="submission" date="2018-09" db="EMBL/GenBank/DDBJ databases">
        <title>YIM 75507 draft genome.</title>
        <authorList>
            <person name="Tang S."/>
            <person name="Feng Y."/>
        </authorList>
    </citation>
    <scope>NUCLEOTIDE SEQUENCE [LARGE SCALE GENOMIC DNA]</scope>
    <source>
        <strain evidence="7 8">YIM 75507</strain>
    </source>
</reference>
<organism evidence="7 8">
    <name type="scientific">Bailinhaonella thermotolerans</name>
    <dbReference type="NCBI Taxonomy" id="1070861"/>
    <lineage>
        <taxon>Bacteria</taxon>
        <taxon>Bacillati</taxon>
        <taxon>Actinomycetota</taxon>
        <taxon>Actinomycetes</taxon>
        <taxon>Streptosporangiales</taxon>
        <taxon>Streptosporangiaceae</taxon>
        <taxon>Bailinhaonella</taxon>
    </lineage>
</organism>
<dbReference type="PANTHER" id="PTHR43248">
    <property type="entry name" value="2-SUCCINYL-6-HYDROXY-2,4-CYCLOHEXADIENE-1-CARBOXYLATE SYNTHASE"/>
    <property type="match status" value="1"/>
</dbReference>
<dbReference type="Pfam" id="PF00561">
    <property type="entry name" value="Abhydrolase_1"/>
    <property type="match status" value="1"/>
</dbReference>
<feature type="domain" description="Peptidase S33 tripeptidyl aminopeptidase-like C-terminal" evidence="6">
    <location>
        <begin position="395"/>
        <end position="481"/>
    </location>
</feature>
<keyword evidence="3 7" id="KW-0378">Hydrolase</keyword>
<accession>A0A3A4AWR2</accession>
<comment type="caution">
    <text evidence="7">The sequence shown here is derived from an EMBL/GenBank/DDBJ whole genome shotgun (WGS) entry which is preliminary data.</text>
</comment>
<feature type="chain" id="PRO_5039223291" evidence="4">
    <location>
        <begin position="21"/>
        <end position="489"/>
    </location>
</feature>
<dbReference type="InterPro" id="IPR029058">
    <property type="entry name" value="AB_hydrolase_fold"/>
</dbReference>
<protein>
    <submittedName>
        <fullName evidence="7">Alpha/beta hydrolase</fullName>
    </submittedName>
</protein>
<comment type="similarity">
    <text evidence="1">Belongs to the peptidase S33 family.</text>
</comment>
<evidence type="ECO:0000256" key="1">
    <source>
        <dbReference type="ARBA" id="ARBA00010088"/>
    </source>
</evidence>
<feature type="domain" description="AB hydrolase-1" evidence="5">
    <location>
        <begin position="101"/>
        <end position="265"/>
    </location>
</feature>
<dbReference type="PANTHER" id="PTHR43248:SF29">
    <property type="entry name" value="TRIPEPTIDYL AMINOPEPTIDASE"/>
    <property type="match status" value="1"/>
</dbReference>
<evidence type="ECO:0000313" key="8">
    <source>
        <dbReference type="Proteomes" id="UP000265768"/>
    </source>
</evidence>
<keyword evidence="8" id="KW-1185">Reference proteome</keyword>
<evidence type="ECO:0000259" key="6">
    <source>
        <dbReference type="Pfam" id="PF08386"/>
    </source>
</evidence>
<dbReference type="AlphaFoldDB" id="A0A3A4AWR2"/>
<dbReference type="InterPro" id="IPR013595">
    <property type="entry name" value="Pept_S33_TAP-like_C"/>
</dbReference>
<evidence type="ECO:0000256" key="2">
    <source>
        <dbReference type="ARBA" id="ARBA00022729"/>
    </source>
</evidence>
<evidence type="ECO:0000256" key="4">
    <source>
        <dbReference type="SAM" id="SignalP"/>
    </source>
</evidence>
<dbReference type="Proteomes" id="UP000265768">
    <property type="component" value="Unassembled WGS sequence"/>
</dbReference>
<keyword evidence="2 4" id="KW-0732">Signal</keyword>
<name>A0A3A4AWR2_9ACTN</name>
<evidence type="ECO:0000256" key="3">
    <source>
        <dbReference type="ARBA" id="ARBA00022801"/>
    </source>
</evidence>
<dbReference type="Gene3D" id="3.40.50.1820">
    <property type="entry name" value="alpha/beta hydrolase"/>
    <property type="match status" value="1"/>
</dbReference>
<dbReference type="InterPro" id="IPR051601">
    <property type="entry name" value="Serine_prot/Carboxylest_S33"/>
</dbReference>
<dbReference type="InterPro" id="IPR000073">
    <property type="entry name" value="AB_hydrolase_1"/>
</dbReference>
<evidence type="ECO:0000313" key="7">
    <source>
        <dbReference type="EMBL" id="RJL34375.1"/>
    </source>
</evidence>
<dbReference type="EMBL" id="QZEY01000002">
    <property type="protein sequence ID" value="RJL34375.1"/>
    <property type="molecule type" value="Genomic_DNA"/>
</dbReference>
<sequence length="489" mass="52137">MAGRLLLALGVLAAGALVSADLPGDGVSGALRPFYSQRLTWTDCTDVYPMEQEDVNPRVRCAWVKVPVDYGNPGGATADIYVQRYAAGTGDRLGSLFLNFGGPGVSGTEVYLDRDSSHARLANRYDLVSFDPRGTGANKTPECPGGEELDRFVSDDLDGAGWARRTRSFAQKCRLDSDLALPYLGSVNAARDLDVIRAVLGERKTNYLGYSYGGALGAVYASLFPQRVGRMVLDGGYDPTIPVAEQARTLNAAVRRAYAQYIDDCVSRSCPLGATPAAVRRNIDGLLARLEREPLDVKGRRVTRKRAEDAIFAAFYSPEDRWPLSRALADARAGRGEGLLKLADGLYGYVDGEFTTELASRIAITCADTTARPTAREVEEAVDQAAPLEFFPIEADCLDWPEPATPPLTRVGAPGLPPILVVATTGDPVTPWAWGKDLAAKLGPASLLTYQGEGHTAYGANPCVNRAVDGFLLEGGLPAAATCAAGARS</sequence>